<organism evidence="4 5">
    <name type="scientific">Enterococcus raffinosus</name>
    <dbReference type="NCBI Taxonomy" id="71452"/>
    <lineage>
        <taxon>Bacteria</taxon>
        <taxon>Bacillati</taxon>
        <taxon>Bacillota</taxon>
        <taxon>Bacilli</taxon>
        <taxon>Lactobacillales</taxon>
        <taxon>Enterococcaceae</taxon>
        <taxon>Enterococcus</taxon>
    </lineage>
</organism>
<sequence>MDRQYYKQVASNQHQSQLKVGSDKKLMSDISFRHYKLTKQVENMKMKDGIKWCYGYSNYINHQGIPNLQGIQRQKFQRGQIVFVDFFGGFGEELTFDHNAVVLQAGITGLVVAPITSAPRYYQDINNPLLVQIKQKISNQGNLLYNSTIRIDQLRYISRSRILRRHGLISDGTKLDEISLKISQYLTPFLLKQMENDIVRTKQKAKEDIEQLNEEIKILKEENARLKGLNRSTEVDF</sequence>
<dbReference type="InterPro" id="IPR011067">
    <property type="entry name" value="Plasmid_toxin/cell-grow_inhib"/>
</dbReference>
<dbReference type="SUPFAM" id="SSF50118">
    <property type="entry name" value="Cell growth inhibitor/plasmid maintenance toxic component"/>
    <property type="match status" value="1"/>
</dbReference>
<dbReference type="InterPro" id="IPR003477">
    <property type="entry name" value="PemK-like"/>
</dbReference>
<name>A0AAW8TEU4_9ENTE</name>
<dbReference type="Gene3D" id="2.30.30.110">
    <property type="match status" value="1"/>
</dbReference>
<dbReference type="GO" id="GO:0003677">
    <property type="term" value="F:DNA binding"/>
    <property type="evidence" value="ECO:0007669"/>
    <property type="project" value="InterPro"/>
</dbReference>
<keyword evidence="2" id="KW-1277">Toxin-antitoxin system</keyword>
<evidence type="ECO:0000256" key="3">
    <source>
        <dbReference type="SAM" id="Coils"/>
    </source>
</evidence>
<comment type="caution">
    <text evidence="4">The sequence shown here is derived from an EMBL/GenBank/DDBJ whole genome shotgun (WGS) entry which is preliminary data.</text>
</comment>
<reference evidence="4" key="1">
    <citation type="submission" date="2023-03" db="EMBL/GenBank/DDBJ databases">
        <authorList>
            <person name="Shen W."/>
            <person name="Cai J."/>
        </authorList>
    </citation>
    <scope>NUCLEOTIDE SEQUENCE</scope>
    <source>
        <strain evidence="4">Y15</strain>
    </source>
</reference>
<dbReference type="Pfam" id="PF02452">
    <property type="entry name" value="PemK_toxin"/>
    <property type="match status" value="1"/>
</dbReference>
<keyword evidence="3" id="KW-0175">Coiled coil</keyword>
<comment type="similarity">
    <text evidence="1">Belongs to the PemK/MazF family.</text>
</comment>
<dbReference type="RefSeq" id="WP_252703947.1">
    <property type="nucleotide sequence ID" value="NZ_JARPXG010000011.1"/>
</dbReference>
<evidence type="ECO:0000256" key="1">
    <source>
        <dbReference type="ARBA" id="ARBA00007521"/>
    </source>
</evidence>
<gene>
    <name evidence="4" type="ORF">P7D69_14880</name>
</gene>
<evidence type="ECO:0000313" key="4">
    <source>
        <dbReference type="EMBL" id="MDT2545632.1"/>
    </source>
</evidence>
<feature type="coiled-coil region" evidence="3">
    <location>
        <begin position="191"/>
        <end position="229"/>
    </location>
</feature>
<dbReference type="Proteomes" id="UP001254770">
    <property type="component" value="Unassembled WGS sequence"/>
</dbReference>
<accession>A0AAW8TEU4</accession>
<proteinExistence type="inferred from homology"/>
<dbReference type="EMBL" id="JARPXL010000016">
    <property type="protein sequence ID" value="MDT2545632.1"/>
    <property type="molecule type" value="Genomic_DNA"/>
</dbReference>
<protein>
    <submittedName>
        <fullName evidence="4">Type II toxin-antitoxin system PemK/MazF family toxin</fullName>
    </submittedName>
</protein>
<dbReference type="AlphaFoldDB" id="A0AAW8TEU4"/>
<evidence type="ECO:0000313" key="5">
    <source>
        <dbReference type="Proteomes" id="UP001254770"/>
    </source>
</evidence>
<evidence type="ECO:0000256" key="2">
    <source>
        <dbReference type="ARBA" id="ARBA00022649"/>
    </source>
</evidence>